<dbReference type="EMBL" id="JACWUN010000013">
    <property type="protein sequence ID" value="MBD1401301.1"/>
    <property type="molecule type" value="Genomic_DNA"/>
</dbReference>
<protein>
    <submittedName>
        <fullName evidence="1">Uncharacterized protein</fullName>
    </submittedName>
</protein>
<proteinExistence type="predicted"/>
<gene>
    <name evidence="1" type="ORF">ICT70_11515</name>
</gene>
<organism evidence="1 2">
    <name type="scientific">Pelovirga terrestris</name>
    <dbReference type="NCBI Taxonomy" id="2771352"/>
    <lineage>
        <taxon>Bacteria</taxon>
        <taxon>Pseudomonadati</taxon>
        <taxon>Thermodesulfobacteriota</taxon>
        <taxon>Desulfuromonadia</taxon>
        <taxon>Geobacterales</taxon>
        <taxon>Geobacteraceae</taxon>
        <taxon>Pelovirga</taxon>
    </lineage>
</organism>
<comment type="caution">
    <text evidence="1">The sequence shown here is derived from an EMBL/GenBank/DDBJ whole genome shotgun (WGS) entry which is preliminary data.</text>
</comment>
<evidence type="ECO:0000313" key="1">
    <source>
        <dbReference type="EMBL" id="MBD1401301.1"/>
    </source>
</evidence>
<keyword evidence="2" id="KW-1185">Reference proteome</keyword>
<dbReference type="RefSeq" id="WP_191156773.1">
    <property type="nucleotide sequence ID" value="NZ_JACWUN010000013.1"/>
</dbReference>
<dbReference type="Proteomes" id="UP000632828">
    <property type="component" value="Unassembled WGS sequence"/>
</dbReference>
<evidence type="ECO:0000313" key="2">
    <source>
        <dbReference type="Proteomes" id="UP000632828"/>
    </source>
</evidence>
<name>A0A8J6QY01_9BACT</name>
<dbReference type="AlphaFoldDB" id="A0A8J6QY01"/>
<reference evidence="1" key="1">
    <citation type="submission" date="2020-09" db="EMBL/GenBank/DDBJ databases">
        <title>Pelobacter alkaliphilus sp. nov., a novel anaerobic arsenate-reducing bacterium from terrestrial mud volcano.</title>
        <authorList>
            <person name="Khomyakova M.A."/>
            <person name="Merkel A.Y."/>
            <person name="Slobodkin A.I."/>
        </authorList>
    </citation>
    <scope>NUCLEOTIDE SEQUENCE</scope>
    <source>
        <strain evidence="1">M08fum</strain>
    </source>
</reference>
<sequence length="362" mass="42091">MATEYLHPAGLQPAKNHRMTASIREGYDFSLLDDCDNAYRFTALVSAPRLAEIFVQFSRFLTEESFFILEFYPEQATIRRSSAEESRPEPAVYYSPYLPTNLILQTVAPYLSRLIHDGFVGFGLANNRKGLEFFCSEEKVLSFFTDNHLRLCNFLVRHQIPYRDDLILPTDYDHHHLSLLGLPREFLPPELKKLGTAELDASLYCDEITELLDMYEVEEGLSFFLTRKEQEQIADLISSKLMQHEFADVEFGSLLLDWSDFVTECEYVFDGDLWEYRQGLKIRDMIATVIELLDEPLAEKIRAIISEPDAIFRKNLVDGSKRLDTPDNPLVSQECFWYQGVVRNQGSELRRDLIRHGWFKRP</sequence>
<accession>A0A8J6QY01</accession>